<dbReference type="GO" id="GO:0005634">
    <property type="term" value="C:nucleus"/>
    <property type="evidence" value="ECO:0007669"/>
    <property type="project" value="TreeGrafter"/>
</dbReference>
<evidence type="ECO:0000256" key="4">
    <source>
        <dbReference type="ARBA" id="ARBA00022807"/>
    </source>
</evidence>
<proteinExistence type="inferred from homology"/>
<dbReference type="EMBL" id="VZRW01009711">
    <property type="protein sequence ID" value="NWX20642.1"/>
    <property type="molecule type" value="Genomic_DNA"/>
</dbReference>
<accession>A0A7K6UCS5</accession>
<comment type="caution">
    <text evidence="6">The sequence shown here is derived from an EMBL/GenBank/DDBJ whole genome shotgun (WGS) entry which is preliminary data.</text>
</comment>
<keyword evidence="2 6" id="KW-0645">Protease</keyword>
<feature type="non-terminal residue" evidence="6">
    <location>
        <position position="1"/>
    </location>
</feature>
<feature type="non-terminal residue" evidence="6">
    <location>
        <position position="171"/>
    </location>
</feature>
<dbReference type="Proteomes" id="UP000559068">
    <property type="component" value="Unassembled WGS sequence"/>
</dbReference>
<dbReference type="SUPFAM" id="SSF54001">
    <property type="entry name" value="Cysteine proteinases"/>
    <property type="match status" value="1"/>
</dbReference>
<dbReference type="PANTHER" id="PTHR12606">
    <property type="entry name" value="SENTRIN/SUMO-SPECIFIC PROTEASE"/>
    <property type="match status" value="1"/>
</dbReference>
<protein>
    <submittedName>
        <fullName evidence="6">SENP2 protease</fullName>
    </submittedName>
</protein>
<sequence length="171" mass="19799">SPFHCSFQAMEREVSAAFGTGEADEVLSSAYKLRVTREDIGTLENFCWLNDEVINFYMNLLMERSKKEGYPSVHVFSTFFYPKLISGGHKAVGRWTKAVDIFKQDLIFVPIHLSMHWTLGVIDVRRKSIRYLDSLGQKGNKICETLFKYLQEESRQKRNLDLAASEWTLFS</sequence>
<dbReference type="Gene3D" id="3.40.395.10">
    <property type="entry name" value="Adenoviral Proteinase, Chain A"/>
    <property type="match status" value="1"/>
</dbReference>
<reference evidence="6 7" key="1">
    <citation type="submission" date="2019-09" db="EMBL/GenBank/DDBJ databases">
        <title>Bird 10,000 Genomes (B10K) Project - Family phase.</title>
        <authorList>
            <person name="Zhang G."/>
        </authorList>
    </citation>
    <scope>NUCLEOTIDE SEQUENCE [LARGE SCALE GENOMIC DNA]</scope>
    <source>
        <strain evidence="6">B10K-DU-029-76</strain>
        <tissue evidence="6">Heart</tissue>
    </source>
</reference>
<feature type="domain" description="Ubiquitin-like protease family profile" evidence="5">
    <location>
        <begin position="33"/>
        <end position="171"/>
    </location>
</feature>
<organism evidence="6 7">
    <name type="scientific">Aegotheles bennettii</name>
    <dbReference type="NCBI Taxonomy" id="48278"/>
    <lineage>
        <taxon>Eukaryota</taxon>
        <taxon>Metazoa</taxon>
        <taxon>Chordata</taxon>
        <taxon>Craniata</taxon>
        <taxon>Vertebrata</taxon>
        <taxon>Euteleostomi</taxon>
        <taxon>Archelosauria</taxon>
        <taxon>Archosauria</taxon>
        <taxon>Dinosauria</taxon>
        <taxon>Saurischia</taxon>
        <taxon>Theropoda</taxon>
        <taxon>Coelurosauria</taxon>
        <taxon>Aves</taxon>
        <taxon>Neognathae</taxon>
        <taxon>Neoaves</taxon>
        <taxon>Strisores</taxon>
        <taxon>Caprimulgiformes</taxon>
        <taxon>Aegothelidae</taxon>
        <taxon>Aegotheles</taxon>
    </lineage>
</organism>
<keyword evidence="7" id="KW-1185">Reference proteome</keyword>
<name>A0A7K6UCS5_9AVES</name>
<dbReference type="GO" id="GO:0060255">
    <property type="term" value="P:regulation of macromolecule metabolic process"/>
    <property type="evidence" value="ECO:0007669"/>
    <property type="project" value="UniProtKB-ARBA"/>
</dbReference>
<gene>
    <name evidence="6" type="primary">Senp2</name>
    <name evidence="6" type="ORF">AEGBEN_R07122</name>
</gene>
<dbReference type="AlphaFoldDB" id="A0A7K6UCS5"/>
<evidence type="ECO:0000256" key="3">
    <source>
        <dbReference type="ARBA" id="ARBA00022801"/>
    </source>
</evidence>
<comment type="similarity">
    <text evidence="1">Belongs to the peptidase C48 family.</text>
</comment>
<keyword evidence="4" id="KW-0788">Thiol protease</keyword>
<dbReference type="InterPro" id="IPR003653">
    <property type="entry name" value="Peptidase_C48_C"/>
</dbReference>
<evidence type="ECO:0000259" key="5">
    <source>
        <dbReference type="PROSITE" id="PS50600"/>
    </source>
</evidence>
<dbReference type="GO" id="GO:0006508">
    <property type="term" value="P:proteolysis"/>
    <property type="evidence" value="ECO:0007669"/>
    <property type="project" value="UniProtKB-KW"/>
</dbReference>
<evidence type="ECO:0000313" key="6">
    <source>
        <dbReference type="EMBL" id="NWX20642.1"/>
    </source>
</evidence>
<dbReference type="GO" id="GO:0016926">
    <property type="term" value="P:protein desumoylation"/>
    <property type="evidence" value="ECO:0007669"/>
    <property type="project" value="TreeGrafter"/>
</dbReference>
<dbReference type="Pfam" id="PF02902">
    <property type="entry name" value="Peptidase_C48"/>
    <property type="match status" value="1"/>
</dbReference>
<evidence type="ECO:0000256" key="2">
    <source>
        <dbReference type="ARBA" id="ARBA00022670"/>
    </source>
</evidence>
<dbReference type="PROSITE" id="PS50600">
    <property type="entry name" value="ULP_PROTEASE"/>
    <property type="match status" value="1"/>
</dbReference>
<dbReference type="GO" id="GO:0080090">
    <property type="term" value="P:regulation of primary metabolic process"/>
    <property type="evidence" value="ECO:0007669"/>
    <property type="project" value="UniProtKB-ARBA"/>
</dbReference>
<dbReference type="OrthoDB" id="1939479at2759"/>
<dbReference type="GO" id="GO:0016929">
    <property type="term" value="F:deSUMOylase activity"/>
    <property type="evidence" value="ECO:0007669"/>
    <property type="project" value="TreeGrafter"/>
</dbReference>
<keyword evidence="3" id="KW-0378">Hydrolase</keyword>
<dbReference type="FunFam" id="3.40.395.10:FF:000001">
    <property type="entry name" value="Sentrin-specific protease 1"/>
    <property type="match status" value="1"/>
</dbReference>
<dbReference type="PANTHER" id="PTHR12606:SF11">
    <property type="entry name" value="SENTRIN-SPECIFIC PROTEASE 2"/>
    <property type="match status" value="1"/>
</dbReference>
<evidence type="ECO:0000313" key="7">
    <source>
        <dbReference type="Proteomes" id="UP000559068"/>
    </source>
</evidence>
<dbReference type="InterPro" id="IPR038765">
    <property type="entry name" value="Papain-like_cys_pep_sf"/>
</dbReference>
<evidence type="ECO:0000256" key="1">
    <source>
        <dbReference type="ARBA" id="ARBA00005234"/>
    </source>
</evidence>